<feature type="domain" description="NIF system FeS cluster assembly NifU C-terminal" evidence="2">
    <location>
        <begin position="99"/>
        <end position="164"/>
    </location>
</feature>
<dbReference type="AlphaFoldDB" id="A0A4D9D2Y8"/>
<keyword evidence="4" id="KW-1185">Reference proteome</keyword>
<dbReference type="InterPro" id="IPR034904">
    <property type="entry name" value="FSCA_dom_sf"/>
</dbReference>
<organism evidence="3 4">
    <name type="scientific">Nannochloropsis salina CCMP1776</name>
    <dbReference type="NCBI Taxonomy" id="1027361"/>
    <lineage>
        <taxon>Eukaryota</taxon>
        <taxon>Sar</taxon>
        <taxon>Stramenopiles</taxon>
        <taxon>Ochrophyta</taxon>
        <taxon>Eustigmatophyceae</taxon>
        <taxon>Eustigmatales</taxon>
        <taxon>Monodopsidaceae</taxon>
        <taxon>Microchloropsis</taxon>
        <taxon>Microchloropsis salina</taxon>
    </lineage>
</organism>
<comment type="similarity">
    <text evidence="1">Belongs to the NifU family.</text>
</comment>
<dbReference type="FunFam" id="3.30.300.130:FF:000003">
    <property type="entry name" value="NifU-like protein 3, chloroplastic"/>
    <property type="match status" value="1"/>
</dbReference>
<dbReference type="GO" id="GO:0005739">
    <property type="term" value="C:mitochondrion"/>
    <property type="evidence" value="ECO:0007669"/>
    <property type="project" value="TreeGrafter"/>
</dbReference>
<comment type="caution">
    <text evidence="3">The sequence shown here is derived from an EMBL/GenBank/DDBJ whole genome shotgun (WGS) entry which is preliminary data.</text>
</comment>
<evidence type="ECO:0000313" key="3">
    <source>
        <dbReference type="EMBL" id="TFJ84747.1"/>
    </source>
</evidence>
<evidence type="ECO:0000259" key="2">
    <source>
        <dbReference type="Pfam" id="PF01106"/>
    </source>
</evidence>
<dbReference type="PANTHER" id="PTHR11178">
    <property type="entry name" value="IRON-SULFUR CLUSTER SCAFFOLD PROTEIN NFU-RELATED"/>
    <property type="match status" value="1"/>
</dbReference>
<evidence type="ECO:0000256" key="1">
    <source>
        <dbReference type="ARBA" id="ARBA00006420"/>
    </source>
</evidence>
<dbReference type="SUPFAM" id="SSF117916">
    <property type="entry name" value="Fe-S cluster assembly (FSCA) domain-like"/>
    <property type="match status" value="1"/>
</dbReference>
<dbReference type="GO" id="GO:0016226">
    <property type="term" value="P:iron-sulfur cluster assembly"/>
    <property type="evidence" value="ECO:0007669"/>
    <property type="project" value="InterPro"/>
</dbReference>
<reference evidence="3 4" key="1">
    <citation type="submission" date="2019-01" db="EMBL/GenBank/DDBJ databases">
        <title>Nuclear Genome Assembly of the Microalgal Biofuel strain Nannochloropsis salina CCMP1776.</title>
        <authorList>
            <person name="Hovde B."/>
        </authorList>
    </citation>
    <scope>NUCLEOTIDE SEQUENCE [LARGE SCALE GENOMIC DNA]</scope>
    <source>
        <strain evidence="3 4">CCMP1776</strain>
    </source>
</reference>
<dbReference type="InterPro" id="IPR001075">
    <property type="entry name" value="NIF_FeS_clus_asmbl_NifU_C"/>
</dbReference>
<dbReference type="PANTHER" id="PTHR11178:SF25">
    <property type="entry name" value="NIFU-LIKE PROTEIN 3, CHLOROPLASTIC"/>
    <property type="match status" value="1"/>
</dbReference>
<dbReference type="EMBL" id="SDOX01000017">
    <property type="protein sequence ID" value="TFJ84747.1"/>
    <property type="molecule type" value="Genomic_DNA"/>
</dbReference>
<proteinExistence type="inferred from homology"/>
<dbReference type="OrthoDB" id="565552at2759"/>
<dbReference type="GO" id="GO:0005198">
    <property type="term" value="F:structural molecule activity"/>
    <property type="evidence" value="ECO:0007669"/>
    <property type="project" value="UniProtKB-ARBA"/>
</dbReference>
<protein>
    <recommendedName>
        <fullName evidence="2">NIF system FeS cluster assembly NifU C-terminal domain-containing protein</fullName>
    </recommendedName>
</protein>
<dbReference type="GO" id="GO:0009536">
    <property type="term" value="C:plastid"/>
    <property type="evidence" value="ECO:0007669"/>
    <property type="project" value="UniProtKB-ARBA"/>
</dbReference>
<gene>
    <name evidence="3" type="ORF">NSK_003779</name>
</gene>
<sequence>MLVDRSHVNPSVTLECARGGVQGASWRIGFRAKVWKPGRRAHAFLPATFKPFRAYSDASSIRVVPLSSTSTDTITSPFESGVKQDGGDDGPLPLTLENVEMVLDEMRPYLMSDGGNVVVSEIDGPVVKLELQGACGSCPSSTMTMKMGLERRLKEKIPEISEVIQAMPEGPALSTENIDQVLEGVRPFLMVAGGSISVKEISGLGGLQPLVLLHMEGNNQSLFSVRMEITQRILRNFMVPGLRVEWTDQVS</sequence>
<dbReference type="GO" id="GO:0005506">
    <property type="term" value="F:iron ion binding"/>
    <property type="evidence" value="ECO:0007669"/>
    <property type="project" value="InterPro"/>
</dbReference>
<dbReference type="GO" id="GO:0051536">
    <property type="term" value="F:iron-sulfur cluster binding"/>
    <property type="evidence" value="ECO:0007669"/>
    <property type="project" value="InterPro"/>
</dbReference>
<dbReference type="Gene3D" id="3.30.300.130">
    <property type="entry name" value="Fe-S cluster assembly (FSCA)"/>
    <property type="match status" value="2"/>
</dbReference>
<name>A0A4D9D2Y8_9STRA</name>
<evidence type="ECO:0000313" key="4">
    <source>
        <dbReference type="Proteomes" id="UP000355283"/>
    </source>
</evidence>
<dbReference type="Pfam" id="PF01106">
    <property type="entry name" value="NifU"/>
    <property type="match status" value="1"/>
</dbReference>
<dbReference type="Proteomes" id="UP000355283">
    <property type="component" value="Unassembled WGS sequence"/>
</dbReference>
<accession>A0A4D9D2Y8</accession>